<keyword evidence="5" id="KW-0408">Iron</keyword>
<comment type="caution">
    <text evidence="6">The sequence shown here is derived from an EMBL/GenBank/DDBJ whole genome shotgun (WGS) entry which is preliminary data.</text>
</comment>
<organism evidence="6 7">
    <name type="scientific">Necator americanus</name>
    <name type="common">Human hookworm</name>
    <dbReference type="NCBI Taxonomy" id="51031"/>
    <lineage>
        <taxon>Eukaryota</taxon>
        <taxon>Metazoa</taxon>
        <taxon>Ecdysozoa</taxon>
        <taxon>Nematoda</taxon>
        <taxon>Chromadorea</taxon>
        <taxon>Rhabditida</taxon>
        <taxon>Rhabditina</taxon>
        <taxon>Rhabditomorpha</taxon>
        <taxon>Strongyloidea</taxon>
        <taxon>Ancylostomatidae</taxon>
        <taxon>Bunostominae</taxon>
        <taxon>Necator</taxon>
    </lineage>
</organism>
<evidence type="ECO:0000256" key="5">
    <source>
        <dbReference type="ARBA" id="ARBA00023004"/>
    </source>
</evidence>
<gene>
    <name evidence="6" type="primary">Necator_chrIII.g12536</name>
    <name evidence="6" type="ORF">RB195_011770</name>
</gene>
<keyword evidence="4" id="KW-0560">Oxidoreductase</keyword>
<dbReference type="EMBL" id="JAVFWL010000003">
    <property type="protein sequence ID" value="KAK6745251.1"/>
    <property type="molecule type" value="Genomic_DNA"/>
</dbReference>
<comment type="cofactor">
    <cofactor evidence="1">
        <name>Fe(2+)</name>
        <dbReference type="ChEBI" id="CHEBI:29033"/>
    </cofactor>
</comment>
<dbReference type="PANTHER" id="PTHR10543:SF24">
    <property type="entry name" value="CAROTENOID ISOMEROOXYGENASE"/>
    <property type="match status" value="1"/>
</dbReference>
<protein>
    <recommendedName>
        <fullName evidence="8">Retinal pigment epithelial membrane protein</fullName>
    </recommendedName>
</protein>
<evidence type="ECO:0008006" key="8">
    <source>
        <dbReference type="Google" id="ProtNLM"/>
    </source>
</evidence>
<accession>A0ABR1D3Y9</accession>
<sequence length="460" mass="52778">MVNFERLFENFENVETPQQCERIGNAPLWLHGTMLRNGPGMFKIGDTEYKHWFDGLAYIQRYHFADGKMYYSARFLESEQYKESMKAQRIIYTAFGTRSFPDPCKKLYGSLSTSFSLNESRDNCNVAFTTVGDGVYALTETKNLVRIDIDSLDYEEKVNICDLLKITLHTYTAHCHSDTDGNIWNIGSQFGPTSNYIFAKTVNPLHIKGSSNSHSMEGTELLGMIPATDPLSPSYYHSFAVTEDFFVLFETPERIDVCKLVGRDTSKMSLNECMFWDENAGVDVIIFDRITRKKVDRKVTSDAFFTFHHANAYQKDGYLIIDYCKIINPGNFDDLLLEHMRDGTFRTRNPNLAPYLHRMIVPMQINENSKPGDDLLTCCSFANGCKAILKEDGSIHCTDTRMCDISFEFPRYCYDLNMKDYRYVYGACILDSKLFKNGVSMSTIFPENNLIVKDGRVVHN</sequence>
<evidence type="ECO:0000256" key="2">
    <source>
        <dbReference type="ARBA" id="ARBA00006787"/>
    </source>
</evidence>
<evidence type="ECO:0000256" key="3">
    <source>
        <dbReference type="ARBA" id="ARBA00022723"/>
    </source>
</evidence>
<evidence type="ECO:0000313" key="6">
    <source>
        <dbReference type="EMBL" id="KAK6745251.1"/>
    </source>
</evidence>
<reference evidence="6 7" key="1">
    <citation type="submission" date="2023-08" db="EMBL/GenBank/DDBJ databases">
        <title>A Necator americanus chromosomal reference genome.</title>
        <authorList>
            <person name="Ilik V."/>
            <person name="Petrzelkova K.J."/>
            <person name="Pardy F."/>
            <person name="Fuh T."/>
            <person name="Niatou-Singa F.S."/>
            <person name="Gouil Q."/>
            <person name="Baker L."/>
            <person name="Ritchie M.E."/>
            <person name="Jex A.R."/>
            <person name="Gazzola D."/>
            <person name="Li H."/>
            <person name="Toshio Fujiwara R."/>
            <person name="Zhan B."/>
            <person name="Aroian R.V."/>
            <person name="Pafco B."/>
            <person name="Schwarz E.M."/>
        </authorList>
    </citation>
    <scope>NUCLEOTIDE SEQUENCE [LARGE SCALE GENOMIC DNA]</scope>
    <source>
        <strain evidence="6 7">Aroian</strain>
        <tissue evidence="6">Whole animal</tissue>
    </source>
</reference>
<comment type="similarity">
    <text evidence="2">Belongs to the carotenoid oxygenase family.</text>
</comment>
<dbReference type="Proteomes" id="UP001303046">
    <property type="component" value="Unassembled WGS sequence"/>
</dbReference>
<name>A0ABR1D3Y9_NECAM</name>
<evidence type="ECO:0000256" key="4">
    <source>
        <dbReference type="ARBA" id="ARBA00023002"/>
    </source>
</evidence>
<keyword evidence="3" id="KW-0479">Metal-binding</keyword>
<dbReference type="InterPro" id="IPR004294">
    <property type="entry name" value="Carotenoid_Oase"/>
</dbReference>
<evidence type="ECO:0000256" key="1">
    <source>
        <dbReference type="ARBA" id="ARBA00001954"/>
    </source>
</evidence>
<dbReference type="Pfam" id="PF03055">
    <property type="entry name" value="RPE65"/>
    <property type="match status" value="1"/>
</dbReference>
<evidence type="ECO:0000313" key="7">
    <source>
        <dbReference type="Proteomes" id="UP001303046"/>
    </source>
</evidence>
<proteinExistence type="inferred from homology"/>
<dbReference type="PANTHER" id="PTHR10543">
    <property type="entry name" value="BETA-CAROTENE DIOXYGENASE"/>
    <property type="match status" value="1"/>
</dbReference>
<keyword evidence="7" id="KW-1185">Reference proteome</keyword>